<organism evidence="1 2">
    <name type="scientific">Rhizophagus irregularis</name>
    <dbReference type="NCBI Taxonomy" id="588596"/>
    <lineage>
        <taxon>Eukaryota</taxon>
        <taxon>Fungi</taxon>
        <taxon>Fungi incertae sedis</taxon>
        <taxon>Mucoromycota</taxon>
        <taxon>Glomeromycotina</taxon>
        <taxon>Glomeromycetes</taxon>
        <taxon>Glomerales</taxon>
        <taxon>Glomeraceae</taxon>
        <taxon>Rhizophagus</taxon>
    </lineage>
</organism>
<dbReference type="OrthoDB" id="2440891at2759"/>
<dbReference type="AlphaFoldDB" id="A0A2I1EEG3"/>
<dbReference type="VEuPathDB" id="FungiDB:RhiirFUN_024971"/>
<reference evidence="1" key="1">
    <citation type="submission" date="2020-05" db="EMBL/GenBank/DDBJ databases">
        <authorList>
            <person name="Rincon C."/>
            <person name="Sanders R I."/>
            <person name="Robbins C."/>
            <person name="Chaturvedi A."/>
        </authorList>
    </citation>
    <scope>NUCLEOTIDE SEQUENCE</scope>
    <source>
        <strain evidence="1">CHB12</strain>
    </source>
</reference>
<protein>
    <submittedName>
        <fullName evidence="1">Uncharacterized protein</fullName>
    </submittedName>
</protein>
<sequence>MSDATENVENMCNIIDNEQVKEHNLEKSWEFEQSISDWLKRIHQHRENLTTTTDTTELQITVSSSRNAKYMIMKSFYYWAVCVAYH</sequence>
<accession>A0A2I1EEG3</accession>
<dbReference type="EMBL" id="CAGKOT010000060">
    <property type="protein sequence ID" value="CAB5388008.1"/>
    <property type="molecule type" value="Genomic_DNA"/>
</dbReference>
<name>A0A2I1EEG3_9GLOM</name>
<comment type="caution">
    <text evidence="1">The sequence shown here is derived from an EMBL/GenBank/DDBJ whole genome shotgun (WGS) entry which is preliminary data.</text>
</comment>
<proteinExistence type="predicted"/>
<dbReference type="Proteomes" id="UP000684084">
    <property type="component" value="Unassembled WGS sequence"/>
</dbReference>
<evidence type="ECO:0000313" key="1">
    <source>
        <dbReference type="EMBL" id="CAB5388008.1"/>
    </source>
</evidence>
<evidence type="ECO:0000313" key="2">
    <source>
        <dbReference type="Proteomes" id="UP000684084"/>
    </source>
</evidence>
<gene>
    <name evidence="1" type="ORF">CHRIB12_LOCUS20408</name>
</gene>